<dbReference type="RefSeq" id="WP_135636842.1">
    <property type="nucleotide sequence ID" value="NZ_RQFU01000019.1"/>
</dbReference>
<name>A0ABY2LZR1_9LEPT</name>
<keyword evidence="2" id="KW-1185">Reference proteome</keyword>
<sequence length="126" mass="14298">MGFRQFFSSPWHFECQISYGKSRLTNAVSPGISNLQTIALALGDIQYLVIDELARKRDYTSNDVKLMGLVGYEWKLGENWSIDLQAGAAKIVSKTNPWPIYTDNNRTDLAKESIFPVGVVNVTYWF</sequence>
<comment type="caution">
    <text evidence="1">The sequence shown here is derived from an EMBL/GenBank/DDBJ whole genome shotgun (WGS) entry which is preliminary data.</text>
</comment>
<evidence type="ECO:0000313" key="2">
    <source>
        <dbReference type="Proteomes" id="UP000298200"/>
    </source>
</evidence>
<dbReference type="Proteomes" id="UP000298200">
    <property type="component" value="Unassembled WGS sequence"/>
</dbReference>
<accession>A0ABY2LZR1</accession>
<protein>
    <submittedName>
        <fullName evidence="1">Uncharacterized protein</fullName>
    </submittedName>
</protein>
<reference evidence="2" key="1">
    <citation type="journal article" date="2019" name="PLoS Negl. Trop. Dis.">
        <title>Revisiting the worldwide diversity of Leptospira species in the environment.</title>
        <authorList>
            <person name="Vincent A.T."/>
            <person name="Schiettekatte O."/>
            <person name="Bourhy P."/>
            <person name="Veyrier F.J."/>
            <person name="Picardeau M."/>
        </authorList>
    </citation>
    <scope>NUCLEOTIDE SEQUENCE [LARGE SCALE GENOMIC DNA]</scope>
    <source>
        <strain evidence="2">201800272</strain>
    </source>
</reference>
<gene>
    <name evidence="1" type="ORF">EHQ46_15730</name>
</gene>
<dbReference type="EMBL" id="RQFU01000019">
    <property type="protein sequence ID" value="TGL19237.1"/>
    <property type="molecule type" value="Genomic_DNA"/>
</dbReference>
<organism evidence="1 2">
    <name type="scientific">Leptospira yanagawae</name>
    <dbReference type="NCBI Taxonomy" id="293069"/>
    <lineage>
        <taxon>Bacteria</taxon>
        <taxon>Pseudomonadati</taxon>
        <taxon>Spirochaetota</taxon>
        <taxon>Spirochaetia</taxon>
        <taxon>Leptospirales</taxon>
        <taxon>Leptospiraceae</taxon>
        <taxon>Leptospira</taxon>
    </lineage>
</organism>
<proteinExistence type="predicted"/>
<evidence type="ECO:0000313" key="1">
    <source>
        <dbReference type="EMBL" id="TGL19237.1"/>
    </source>
</evidence>